<keyword evidence="4" id="KW-1185">Reference proteome</keyword>
<dbReference type="GeneID" id="34597504"/>
<evidence type="ECO:0000256" key="1">
    <source>
        <dbReference type="ARBA" id="ARBA00022801"/>
    </source>
</evidence>
<accession>A0A177FJ39</accession>
<dbReference type="PANTHER" id="PTHR42977:SF3">
    <property type="entry name" value="AB HYDROLASE-1 DOMAIN-CONTAINING PROTEIN"/>
    <property type="match status" value="1"/>
</dbReference>
<protein>
    <recommendedName>
        <fullName evidence="2">AB hydrolase-1 domain-containing protein</fullName>
    </recommendedName>
</protein>
<dbReference type="Gene3D" id="3.40.50.1820">
    <property type="entry name" value="alpha/beta hydrolase"/>
    <property type="match status" value="1"/>
</dbReference>
<dbReference type="PRINTS" id="PR00412">
    <property type="entry name" value="EPOXHYDRLASE"/>
</dbReference>
<dbReference type="SUPFAM" id="SSF53474">
    <property type="entry name" value="alpha/beta-Hydrolases"/>
    <property type="match status" value="1"/>
</dbReference>
<dbReference type="InterPro" id="IPR051340">
    <property type="entry name" value="Haloalkane_dehalogenase"/>
</dbReference>
<comment type="caution">
    <text evidence="3">The sequence shown here is derived from an EMBL/GenBank/DDBJ whole genome shotgun (WGS) entry which is preliminary data.</text>
</comment>
<evidence type="ECO:0000259" key="2">
    <source>
        <dbReference type="Pfam" id="PF00561"/>
    </source>
</evidence>
<gene>
    <name evidence="3" type="ORF">AYO21_02329</name>
</gene>
<proteinExistence type="predicted"/>
<dbReference type="InterPro" id="IPR000639">
    <property type="entry name" value="Epox_hydrolase-like"/>
</dbReference>
<reference evidence="3 4" key="1">
    <citation type="submission" date="2016-03" db="EMBL/GenBank/DDBJ databases">
        <title>Draft genome sequence of the Fonsecaea monophora CBS 269.37.</title>
        <authorList>
            <person name="Bombassaro A."/>
            <person name="Vinicius W.A."/>
            <person name="De Hoog S."/>
            <person name="Sun J."/>
            <person name="Souza E.M."/>
            <person name="Raittz R.T."/>
            <person name="Costa F."/>
            <person name="Leao A.C."/>
            <person name="Tadra-Sfeir M.Z."/>
            <person name="Baura V."/>
            <person name="Balsanelli E."/>
            <person name="Pedrosa F.O."/>
            <person name="Moreno L.F."/>
            <person name="Steffens M.B."/>
            <person name="Xi L."/>
            <person name="Bocca A.L."/>
            <person name="Felipe M.S."/>
            <person name="Teixeira M."/>
            <person name="Telles Filho F.Q."/>
            <person name="Azevedo C.M."/>
            <person name="Gomes R."/>
            <person name="Vicente V.A."/>
        </authorList>
    </citation>
    <scope>NUCLEOTIDE SEQUENCE [LARGE SCALE GENOMIC DNA]</scope>
    <source>
        <strain evidence="3 4">CBS 269.37</strain>
    </source>
</reference>
<evidence type="ECO:0000313" key="4">
    <source>
        <dbReference type="Proteomes" id="UP000077002"/>
    </source>
</evidence>
<dbReference type="PRINTS" id="PR00111">
    <property type="entry name" value="ABHYDROLASE"/>
</dbReference>
<evidence type="ECO:0000313" key="3">
    <source>
        <dbReference type="EMBL" id="OAG43392.1"/>
    </source>
</evidence>
<dbReference type="InterPro" id="IPR000073">
    <property type="entry name" value="AB_hydrolase_1"/>
</dbReference>
<dbReference type="RefSeq" id="XP_022515344.1">
    <property type="nucleotide sequence ID" value="XM_022652308.1"/>
</dbReference>
<sequence length="289" mass="32345">MYTTLPNGIKVFYREAGSPSKPTILLLHGFPSSSNQYRKLIPILADKYHVIAPDLPGFGFTEIPASLNFEYTFANLATTIGAFLDVLNIQKFAVYVFDYGAPTGFRLALERPEAITAIISQNGNAYEEGLSSFWDPLRKLWASDTGSNEEKQLREMISGAVLSFEATKDQYLHGEPEAEKIDDPATYHLDYALMCRPGNKEIQLDLFRDYGTNVALYPKFQAYMRQSNVPVLAVWGKNDIIFPPSGAEAFRRDVKSLKLVLLEGGHFLVESHTEEIAKLMLDFLTGEGI</sequence>
<dbReference type="AlphaFoldDB" id="A0A177FJ39"/>
<feature type="domain" description="AB hydrolase-1" evidence="2">
    <location>
        <begin position="22"/>
        <end position="272"/>
    </location>
</feature>
<keyword evidence="1" id="KW-0378">Hydrolase</keyword>
<dbReference type="InterPro" id="IPR029058">
    <property type="entry name" value="AB_hydrolase_fold"/>
</dbReference>
<name>A0A177FJ39_9EURO</name>
<dbReference type="Pfam" id="PF00561">
    <property type="entry name" value="Abhydrolase_1"/>
    <property type="match status" value="1"/>
</dbReference>
<organism evidence="3 4">
    <name type="scientific">Fonsecaea monophora</name>
    <dbReference type="NCBI Taxonomy" id="254056"/>
    <lineage>
        <taxon>Eukaryota</taxon>
        <taxon>Fungi</taxon>
        <taxon>Dikarya</taxon>
        <taxon>Ascomycota</taxon>
        <taxon>Pezizomycotina</taxon>
        <taxon>Eurotiomycetes</taxon>
        <taxon>Chaetothyriomycetidae</taxon>
        <taxon>Chaetothyriales</taxon>
        <taxon>Herpotrichiellaceae</taxon>
        <taxon>Fonsecaea</taxon>
    </lineage>
</organism>
<dbReference type="GO" id="GO:0004301">
    <property type="term" value="F:epoxide hydrolase activity"/>
    <property type="evidence" value="ECO:0007669"/>
    <property type="project" value="TreeGrafter"/>
</dbReference>
<dbReference type="PANTHER" id="PTHR42977">
    <property type="entry name" value="HYDROLASE-RELATED"/>
    <property type="match status" value="1"/>
</dbReference>
<dbReference type="Proteomes" id="UP000077002">
    <property type="component" value="Unassembled WGS sequence"/>
</dbReference>
<dbReference type="EMBL" id="LVKK01000010">
    <property type="protein sequence ID" value="OAG43392.1"/>
    <property type="molecule type" value="Genomic_DNA"/>
</dbReference>
<dbReference type="OrthoDB" id="6431331at2759"/>